<dbReference type="GeneID" id="80818465"/>
<evidence type="ECO:0000313" key="2">
    <source>
        <dbReference type="Proteomes" id="UP000182932"/>
    </source>
</evidence>
<evidence type="ECO:0008006" key="3">
    <source>
        <dbReference type="Google" id="ProtNLM"/>
    </source>
</evidence>
<dbReference type="EMBL" id="FNYY01000006">
    <property type="protein sequence ID" value="SEJ50630.1"/>
    <property type="molecule type" value="Genomic_DNA"/>
</dbReference>
<dbReference type="AlphaFoldDB" id="A0A975WA82"/>
<dbReference type="SUPFAM" id="SSF53448">
    <property type="entry name" value="Nucleotide-diphospho-sugar transferases"/>
    <property type="match status" value="1"/>
</dbReference>
<dbReference type="SUPFAM" id="SSF56112">
    <property type="entry name" value="Protein kinase-like (PK-like)"/>
    <property type="match status" value="1"/>
</dbReference>
<name>A0A975WA82_9RHOB</name>
<reference evidence="1 2" key="1">
    <citation type="submission" date="2016-10" db="EMBL/GenBank/DDBJ databases">
        <authorList>
            <person name="Varghese N."/>
            <person name="Submissions S."/>
        </authorList>
    </citation>
    <scope>NUCLEOTIDE SEQUENCE [LARGE SCALE GENOMIC DNA]</scope>
    <source>
        <strain evidence="1 2">FF3</strain>
    </source>
</reference>
<protein>
    <recommendedName>
        <fullName evidence="3">Capsular polysaccharide biosynthesis protein</fullName>
    </recommendedName>
</protein>
<proteinExistence type="predicted"/>
<organism evidence="1 2">
    <name type="scientific">Marinovum algicola</name>
    <dbReference type="NCBI Taxonomy" id="42444"/>
    <lineage>
        <taxon>Bacteria</taxon>
        <taxon>Pseudomonadati</taxon>
        <taxon>Pseudomonadota</taxon>
        <taxon>Alphaproteobacteria</taxon>
        <taxon>Rhodobacterales</taxon>
        <taxon>Roseobacteraceae</taxon>
        <taxon>Marinovum</taxon>
    </lineage>
</organism>
<keyword evidence="2" id="KW-1185">Reference proteome</keyword>
<dbReference type="RefSeq" id="WP_139211327.1">
    <property type="nucleotide sequence ID" value="NZ_FNYY01000006.1"/>
</dbReference>
<dbReference type="InterPro" id="IPR011009">
    <property type="entry name" value="Kinase-like_dom_sf"/>
</dbReference>
<accession>A0A975WA82</accession>
<comment type="caution">
    <text evidence="1">The sequence shown here is derived from an EMBL/GenBank/DDBJ whole genome shotgun (WGS) entry which is preliminary data.</text>
</comment>
<gene>
    <name evidence="1" type="ORF">SAMN04487940_106209</name>
</gene>
<dbReference type="Proteomes" id="UP000182932">
    <property type="component" value="Unassembled WGS sequence"/>
</dbReference>
<sequence>MTRVPTAVIMSGDYSGEDICAEFGKLPPAFLPVGTRRLYEHQFKELTRFTEEIVLAIPADFELDLADQERLEREDVRILRVPIGLSLGNAVYFIFEVLQLTSEVMILLGDTLMRFQDNPAADTVSVFDTTDFYKWSEIVEAQDGVLSLRKGFGDGNSPRTVASGFYFLSDAQKFRDEVCKGVDFDAAISTYSKSRPVALKRDEWLDFGHINTFYNSRKQMLVARYFNSLECDGPVLTKGGQDQAKLRAEARWFESLHDEMRVFAPAYLGNNGTSDGFSYNLEYLHNPTLAELHVFARLPRFQWSTIGRQCEVFLDRCNAFSLTSTDRAMGNRASDWFQRLIVDKSLDRVEAFGRQADFDIDAEIMLNGRRYPSLMRFAEGLIDGIRPSTPQDMSFWHGDFFFGNILFDLRSSKLKAIDPRGIPDAAEKVAIGDWRYDMAKLCHSVFGCYDLILSDRMSFERRGPSDFALEVHQESSVQAVQDEFRPLRIRGQDLLSEEIIPMTALLFVAMLPLHAEDPRRQFALLANAYRFFDEYSAGYGAPRREKARTG</sequence>
<dbReference type="InterPro" id="IPR029044">
    <property type="entry name" value="Nucleotide-diphossugar_trans"/>
</dbReference>
<evidence type="ECO:0000313" key="1">
    <source>
        <dbReference type="EMBL" id="SEJ50630.1"/>
    </source>
</evidence>